<reference evidence="2" key="4">
    <citation type="submission" date="2017-12" db="EMBL/GenBank/DDBJ databases">
        <authorList>
            <person name="Hurst M.R.H."/>
        </authorList>
    </citation>
    <scope>NUCLEOTIDE SEQUENCE</scope>
    <source>
        <strain evidence="2">A1MO2</strain>
        <plasmid evidence="2">pADAP</plasmid>
    </source>
</reference>
<feature type="transmembrane region" description="Helical" evidence="1">
    <location>
        <begin position="6"/>
        <end position="26"/>
    </location>
</feature>
<evidence type="ECO:0008006" key="3">
    <source>
        <dbReference type="Google" id="ProtNLM"/>
    </source>
</evidence>
<name>Q9F9Z5_9GAMM</name>
<protein>
    <recommendedName>
        <fullName evidence="3">Phage holin family protein</fullName>
    </recommendedName>
</protein>
<organism evidence="2">
    <name type="scientific">Serratia entomophila</name>
    <dbReference type="NCBI Taxonomy" id="42906"/>
    <lineage>
        <taxon>Bacteria</taxon>
        <taxon>Pseudomonadati</taxon>
        <taxon>Pseudomonadota</taxon>
        <taxon>Gammaproteobacteria</taxon>
        <taxon>Enterobacterales</taxon>
        <taxon>Yersiniaceae</taxon>
        <taxon>Serratia</taxon>
    </lineage>
</organism>
<keyword evidence="1" id="KW-0812">Transmembrane</keyword>
<accession>Q9F9Z5</accession>
<dbReference type="AlphaFoldDB" id="Q9F9Z5"/>
<keyword evidence="2" id="KW-0614">Plasmid</keyword>
<sequence length="90" mass="10416">MFQIILLNVNAVICLAIAVRLFLWRINHKMKNIVVSFIAFLIITACGAVSIRTMTGEYYYADWSETIINLSLFLSVYIRNGEILRWGEKK</sequence>
<keyword evidence="1" id="KW-1133">Transmembrane helix</keyword>
<evidence type="ECO:0000256" key="1">
    <source>
        <dbReference type="SAM" id="Phobius"/>
    </source>
</evidence>
<reference evidence="2" key="3">
    <citation type="journal article" date="2004" name="J. Bacteriol.">
        <title>Cloning Serratia entomophila antifeeding genes--a putative defective prophage active against the grass grub Costelytra zealandica.</title>
        <authorList>
            <person name="Hurst M.R."/>
            <person name="Glare T.R."/>
            <person name="Jackson T.A."/>
        </authorList>
    </citation>
    <scope>NUCLEOTIDE SEQUENCE</scope>
    <source>
        <strain evidence="2">A1MO2</strain>
        <plasmid evidence="2">pADAP</plasmid>
    </source>
</reference>
<dbReference type="InterPro" id="IPR008473">
    <property type="entry name" value="Phage_holin_3_7"/>
</dbReference>
<evidence type="ECO:0000313" key="2">
    <source>
        <dbReference type="EMBL" id="AAG09646.1"/>
    </source>
</evidence>
<dbReference type="Pfam" id="PF05449">
    <property type="entry name" value="Phage_holin_3_7"/>
    <property type="match status" value="1"/>
</dbReference>
<geneLocation type="plasmid" evidence="2">
    <name>pADAP</name>
</geneLocation>
<dbReference type="GeneID" id="95656914"/>
<dbReference type="RefSeq" id="WP_010895738.1">
    <property type="nucleotide sequence ID" value="NC_002523.5"/>
</dbReference>
<reference evidence="2" key="1">
    <citation type="journal article" date="2000" name="J. Bacteriol.">
        <title>Plasmid-located pathogenicity determinants of Serratia entomophila, the causal agent of amber disease of grass grub, show similarity to the insecticidal toxins of Photorhabdus luminescens.</title>
        <authorList>
            <person name="Hurst M.R."/>
            <person name="Glare T.R."/>
            <person name="Jackson T.A."/>
            <person name="Ronson C.W."/>
        </authorList>
    </citation>
    <scope>NUCLEOTIDE SEQUENCE</scope>
    <source>
        <strain evidence="2">A1MO2</strain>
        <plasmid evidence="2">pADAP</plasmid>
    </source>
</reference>
<feature type="transmembrane region" description="Helical" evidence="1">
    <location>
        <begin position="33"/>
        <end position="51"/>
    </location>
</feature>
<reference evidence="2" key="2">
    <citation type="journal article" date="2003" name="Plasmid">
        <title>Peripheral sequences of the Serratia entomophila pADAP virulence-associated region.</title>
        <authorList>
            <person name="Hurst M.R."/>
            <person name="O'Callaghan M."/>
            <person name="Glare T.R."/>
        </authorList>
    </citation>
    <scope>NUCLEOTIDE SEQUENCE</scope>
    <source>
        <strain evidence="2">A1MO2</strain>
        <plasmid evidence="2">pADAP</plasmid>
    </source>
</reference>
<keyword evidence="1" id="KW-0472">Membrane</keyword>
<dbReference type="EMBL" id="AF135182">
    <property type="protein sequence ID" value="AAG09646.1"/>
    <property type="molecule type" value="Genomic_DNA"/>
</dbReference>
<proteinExistence type="predicted"/>